<keyword evidence="5 8" id="KW-0812">Transmembrane</keyword>
<keyword evidence="4" id="KW-0997">Cell inner membrane</keyword>
<gene>
    <name evidence="10" type="ORF">BED41_09785</name>
</gene>
<evidence type="ECO:0000256" key="2">
    <source>
        <dbReference type="ARBA" id="ARBA00022448"/>
    </source>
</evidence>
<organism evidence="10 11">
    <name type="scientific">Cloacibacillus porcorum</name>
    <dbReference type="NCBI Taxonomy" id="1197717"/>
    <lineage>
        <taxon>Bacteria</taxon>
        <taxon>Thermotogati</taxon>
        <taxon>Synergistota</taxon>
        <taxon>Synergistia</taxon>
        <taxon>Synergistales</taxon>
        <taxon>Synergistaceae</taxon>
        <taxon>Cloacibacillus</taxon>
    </lineage>
</organism>
<evidence type="ECO:0000256" key="8">
    <source>
        <dbReference type="RuleBase" id="RU363032"/>
    </source>
</evidence>
<dbReference type="EMBL" id="CP016757">
    <property type="protein sequence ID" value="ANZ45333.1"/>
    <property type="molecule type" value="Genomic_DNA"/>
</dbReference>
<reference evidence="10" key="1">
    <citation type="submission" date="2016-08" db="EMBL/GenBank/DDBJ databases">
        <title>Complete genome of Cloacibacillus porcorum.</title>
        <authorList>
            <person name="Looft T."/>
            <person name="Bayles D.O."/>
            <person name="Alt D.P."/>
        </authorList>
    </citation>
    <scope>NUCLEOTIDE SEQUENCE [LARGE SCALE GENOMIC DNA]</scope>
    <source>
        <strain evidence="10">CL-84</strain>
    </source>
</reference>
<dbReference type="KEGG" id="cpor:BED41_09785"/>
<accession>A0A1B2I5V3</accession>
<evidence type="ECO:0000259" key="9">
    <source>
        <dbReference type="PROSITE" id="PS50928"/>
    </source>
</evidence>
<dbReference type="CDD" id="cd06261">
    <property type="entry name" value="TM_PBP2"/>
    <property type="match status" value="1"/>
</dbReference>
<dbReference type="STRING" id="1197717.BED41_09785"/>
<dbReference type="PANTHER" id="PTHR43357">
    <property type="entry name" value="INNER MEMBRANE ABC TRANSPORTER PERMEASE PROTEIN YDCV"/>
    <property type="match status" value="1"/>
</dbReference>
<feature type="transmembrane region" description="Helical" evidence="8">
    <location>
        <begin position="126"/>
        <end position="146"/>
    </location>
</feature>
<dbReference type="GO" id="GO:0005886">
    <property type="term" value="C:plasma membrane"/>
    <property type="evidence" value="ECO:0007669"/>
    <property type="project" value="UniProtKB-SubCell"/>
</dbReference>
<dbReference type="AlphaFoldDB" id="A0A1B2I5V3"/>
<evidence type="ECO:0000256" key="1">
    <source>
        <dbReference type="ARBA" id="ARBA00004429"/>
    </source>
</evidence>
<feature type="domain" description="ABC transmembrane type-1" evidence="9">
    <location>
        <begin position="60"/>
        <end position="250"/>
    </location>
</feature>
<evidence type="ECO:0000313" key="11">
    <source>
        <dbReference type="Proteomes" id="UP000093044"/>
    </source>
</evidence>
<evidence type="ECO:0000256" key="7">
    <source>
        <dbReference type="ARBA" id="ARBA00023136"/>
    </source>
</evidence>
<comment type="subcellular location">
    <subcellularLocation>
        <location evidence="1">Cell inner membrane</location>
        <topology evidence="1">Multi-pass membrane protein</topology>
    </subcellularLocation>
    <subcellularLocation>
        <location evidence="8">Cell membrane</location>
        <topology evidence="8">Multi-pass membrane protein</topology>
    </subcellularLocation>
</comment>
<feature type="transmembrane region" description="Helical" evidence="8">
    <location>
        <begin position="64"/>
        <end position="89"/>
    </location>
</feature>
<feature type="transmembrane region" description="Helical" evidence="8">
    <location>
        <begin position="101"/>
        <end position="120"/>
    </location>
</feature>
<dbReference type="GO" id="GO:0055085">
    <property type="term" value="P:transmembrane transport"/>
    <property type="evidence" value="ECO:0007669"/>
    <property type="project" value="InterPro"/>
</dbReference>
<feature type="transmembrane region" description="Helical" evidence="8">
    <location>
        <begin position="226"/>
        <end position="253"/>
    </location>
</feature>
<dbReference type="Gene3D" id="1.10.3720.10">
    <property type="entry name" value="MetI-like"/>
    <property type="match status" value="1"/>
</dbReference>
<name>A0A1B2I5V3_9BACT</name>
<proteinExistence type="inferred from homology"/>
<dbReference type="Pfam" id="PF00528">
    <property type="entry name" value="BPD_transp_1"/>
    <property type="match status" value="1"/>
</dbReference>
<dbReference type="PROSITE" id="PS50928">
    <property type="entry name" value="ABC_TM1"/>
    <property type="match status" value="1"/>
</dbReference>
<dbReference type="RefSeq" id="WP_066745417.1">
    <property type="nucleotide sequence ID" value="NZ_CP016757.1"/>
</dbReference>
<keyword evidence="11" id="KW-1185">Reference proteome</keyword>
<evidence type="ECO:0000256" key="5">
    <source>
        <dbReference type="ARBA" id="ARBA00022692"/>
    </source>
</evidence>
<keyword evidence="7 8" id="KW-0472">Membrane</keyword>
<dbReference type="GeneID" id="83058138"/>
<dbReference type="OrthoDB" id="9782004at2"/>
<sequence>MRGGKGSSIILWAIVLYLLIPLFMTLVYSLFTEWMDVLPKGFTLKYYAVIFRDAAFWQALARTVVISIVPVIAAAAMILLAMYVVVVYLPWLDKYLQIICTIPYAVQGVILPVSVLSLYAGAPAPLSNRIAMLTFTYCVVILPYMYQGIKNSLISVDAPRLLEAAQMLGADKFFAFFRIIVPCMLSGVVISSMLSVALIFGDFVIVNTIGGSYYSTAQMYLLKKMFISGQVTSAVIIVLFVVTLAISAAVFWLKSKTVEIGAKEGKKA</sequence>
<dbReference type="InterPro" id="IPR000515">
    <property type="entry name" value="MetI-like"/>
</dbReference>
<evidence type="ECO:0000256" key="6">
    <source>
        <dbReference type="ARBA" id="ARBA00022989"/>
    </source>
</evidence>
<evidence type="ECO:0000313" key="10">
    <source>
        <dbReference type="EMBL" id="ANZ45333.1"/>
    </source>
</evidence>
<keyword evidence="3" id="KW-1003">Cell membrane</keyword>
<keyword evidence="6 8" id="KW-1133">Transmembrane helix</keyword>
<feature type="transmembrane region" description="Helical" evidence="8">
    <location>
        <begin position="9"/>
        <end position="31"/>
    </location>
</feature>
<protein>
    <submittedName>
        <fullName evidence="10">Spermidine/putrescine ABC transporter</fullName>
    </submittedName>
</protein>
<evidence type="ECO:0000256" key="3">
    <source>
        <dbReference type="ARBA" id="ARBA00022475"/>
    </source>
</evidence>
<dbReference type="Proteomes" id="UP000093044">
    <property type="component" value="Chromosome"/>
</dbReference>
<keyword evidence="2 8" id="KW-0813">Transport</keyword>
<evidence type="ECO:0000256" key="4">
    <source>
        <dbReference type="ARBA" id="ARBA00022519"/>
    </source>
</evidence>
<comment type="similarity">
    <text evidence="8">Belongs to the binding-protein-dependent transport system permease family.</text>
</comment>
<dbReference type="InterPro" id="IPR035906">
    <property type="entry name" value="MetI-like_sf"/>
</dbReference>
<dbReference type="PANTHER" id="PTHR43357:SF4">
    <property type="entry name" value="INNER MEMBRANE ABC TRANSPORTER PERMEASE PROTEIN YDCV"/>
    <property type="match status" value="1"/>
</dbReference>
<feature type="transmembrane region" description="Helical" evidence="8">
    <location>
        <begin position="176"/>
        <end position="206"/>
    </location>
</feature>
<dbReference type="SUPFAM" id="SSF161098">
    <property type="entry name" value="MetI-like"/>
    <property type="match status" value="1"/>
</dbReference>